<dbReference type="GO" id="GO:0006227">
    <property type="term" value="P:dUDP biosynthetic process"/>
    <property type="evidence" value="ECO:0007669"/>
    <property type="project" value="TreeGrafter"/>
</dbReference>
<evidence type="ECO:0000256" key="1">
    <source>
        <dbReference type="ARBA" id="ARBA00004992"/>
    </source>
</evidence>
<dbReference type="SUPFAM" id="SSF52540">
    <property type="entry name" value="P-loop containing nucleoside triphosphate hydrolases"/>
    <property type="match status" value="1"/>
</dbReference>
<evidence type="ECO:0000313" key="11">
    <source>
        <dbReference type="Proteomes" id="UP000504637"/>
    </source>
</evidence>
<dbReference type="CDD" id="cd01672">
    <property type="entry name" value="TMPK"/>
    <property type="match status" value="1"/>
</dbReference>
<sequence length="220" mass="24901">MMTTRRGHFIAFEGLDRSGKSTQCARLVEHLRSQGKTVEHLRFPDRTTVIGKMINSYLTGSTQQEDHVIHLLFSANRWEAAQNIRDKIAAGTTVVVDRYYYSGCVYSAAKQNPTMTLEWCREPEVGLPRPDICLFLNISAEDAAKRGGYGNEVYEKQEIQDRVRALFAEMQKHHDEFEDIVAINAGGSVDQVADAIQHALHRKIGGPSQRSTELRNIQPW</sequence>
<dbReference type="Gene3D" id="3.40.50.300">
    <property type="entry name" value="P-loop containing nucleotide triphosphate hydrolases"/>
    <property type="match status" value="1"/>
</dbReference>
<keyword evidence="7" id="KW-0547">Nucleotide-binding</keyword>
<keyword evidence="6" id="KW-0545">Nucleotide biosynthesis</keyword>
<dbReference type="InterPro" id="IPR027417">
    <property type="entry name" value="P-loop_NTPase"/>
</dbReference>
<proteinExistence type="inferred from homology"/>
<evidence type="ECO:0000259" key="10">
    <source>
        <dbReference type="Pfam" id="PF02223"/>
    </source>
</evidence>
<dbReference type="GO" id="GO:0004550">
    <property type="term" value="F:nucleoside diphosphate kinase activity"/>
    <property type="evidence" value="ECO:0007669"/>
    <property type="project" value="TreeGrafter"/>
</dbReference>
<keyword evidence="9" id="KW-0067">ATP-binding</keyword>
<dbReference type="GO" id="GO:0006235">
    <property type="term" value="P:dTTP biosynthetic process"/>
    <property type="evidence" value="ECO:0007669"/>
    <property type="project" value="TreeGrafter"/>
</dbReference>
<dbReference type="InterPro" id="IPR018094">
    <property type="entry name" value="Thymidylate_kinase"/>
</dbReference>
<evidence type="ECO:0000256" key="4">
    <source>
        <dbReference type="ARBA" id="ARBA00017144"/>
    </source>
</evidence>
<organism evidence="12">
    <name type="scientific">Dissoconium aciculare CBS 342.82</name>
    <dbReference type="NCBI Taxonomy" id="1314786"/>
    <lineage>
        <taxon>Eukaryota</taxon>
        <taxon>Fungi</taxon>
        <taxon>Dikarya</taxon>
        <taxon>Ascomycota</taxon>
        <taxon>Pezizomycotina</taxon>
        <taxon>Dothideomycetes</taxon>
        <taxon>Dothideomycetidae</taxon>
        <taxon>Mycosphaerellales</taxon>
        <taxon>Dissoconiaceae</taxon>
        <taxon>Dissoconium</taxon>
    </lineage>
</organism>
<dbReference type="EC" id="2.7.4.9" evidence="3"/>
<keyword evidence="11" id="KW-1185">Reference proteome</keyword>
<evidence type="ECO:0000313" key="12">
    <source>
        <dbReference type="RefSeq" id="XP_033459597.1"/>
    </source>
</evidence>
<evidence type="ECO:0000256" key="7">
    <source>
        <dbReference type="ARBA" id="ARBA00022741"/>
    </source>
</evidence>
<dbReference type="InterPro" id="IPR039430">
    <property type="entry name" value="Thymidylate_kin-like_dom"/>
</dbReference>
<dbReference type="FunFam" id="3.40.50.300:FF:000679">
    <property type="entry name" value="Thymidylate kinase"/>
    <property type="match status" value="1"/>
</dbReference>
<name>A0A6J3M3F6_9PEZI</name>
<reference evidence="12" key="3">
    <citation type="submission" date="2025-08" db="UniProtKB">
        <authorList>
            <consortium name="RefSeq"/>
        </authorList>
    </citation>
    <scope>IDENTIFICATION</scope>
    <source>
        <strain evidence="12">CBS 342.82</strain>
    </source>
</reference>
<dbReference type="GO" id="GO:0005634">
    <property type="term" value="C:nucleus"/>
    <property type="evidence" value="ECO:0007669"/>
    <property type="project" value="TreeGrafter"/>
</dbReference>
<gene>
    <name evidence="12" type="ORF">K489DRAFT_379929</name>
</gene>
<protein>
    <recommendedName>
        <fullName evidence="4">Thymidylate kinase</fullName>
        <ecNumber evidence="3">2.7.4.9</ecNumber>
    </recommendedName>
</protein>
<dbReference type="PANTHER" id="PTHR10344">
    <property type="entry name" value="THYMIDYLATE KINASE"/>
    <property type="match status" value="1"/>
</dbReference>
<evidence type="ECO:0000256" key="8">
    <source>
        <dbReference type="ARBA" id="ARBA00022777"/>
    </source>
</evidence>
<dbReference type="PANTHER" id="PTHR10344:SF1">
    <property type="entry name" value="THYMIDYLATE KINASE"/>
    <property type="match status" value="1"/>
</dbReference>
<reference evidence="12" key="2">
    <citation type="submission" date="2020-04" db="EMBL/GenBank/DDBJ databases">
        <authorList>
            <consortium name="NCBI Genome Project"/>
        </authorList>
    </citation>
    <scope>NUCLEOTIDE SEQUENCE</scope>
    <source>
        <strain evidence="12">CBS 342.82</strain>
    </source>
</reference>
<dbReference type="Proteomes" id="UP000504637">
    <property type="component" value="Unplaced"/>
</dbReference>
<comment type="similarity">
    <text evidence="2">Belongs to the thymidylate kinase family.</text>
</comment>
<dbReference type="RefSeq" id="XP_033459597.1">
    <property type="nucleotide sequence ID" value="XM_033604766.1"/>
</dbReference>
<dbReference type="HAMAP" id="MF_00165">
    <property type="entry name" value="Thymidylate_kinase"/>
    <property type="match status" value="1"/>
</dbReference>
<dbReference type="AlphaFoldDB" id="A0A6J3M3F6"/>
<feature type="domain" description="Thymidylate kinase-like" evidence="10">
    <location>
        <begin position="12"/>
        <end position="196"/>
    </location>
</feature>
<evidence type="ECO:0000256" key="9">
    <source>
        <dbReference type="ARBA" id="ARBA00022840"/>
    </source>
</evidence>
<dbReference type="GO" id="GO:0006233">
    <property type="term" value="P:dTDP biosynthetic process"/>
    <property type="evidence" value="ECO:0007669"/>
    <property type="project" value="InterPro"/>
</dbReference>
<dbReference type="GO" id="GO:0005524">
    <property type="term" value="F:ATP binding"/>
    <property type="evidence" value="ECO:0007669"/>
    <property type="project" value="UniProtKB-KW"/>
</dbReference>
<dbReference type="OrthoDB" id="425602at2759"/>
<dbReference type="GO" id="GO:0004798">
    <property type="term" value="F:dTMP kinase activity"/>
    <property type="evidence" value="ECO:0007669"/>
    <property type="project" value="UniProtKB-EC"/>
</dbReference>
<evidence type="ECO:0000256" key="5">
    <source>
        <dbReference type="ARBA" id="ARBA00022679"/>
    </source>
</evidence>
<dbReference type="InterPro" id="IPR018095">
    <property type="entry name" value="Thymidylate_kin_CS"/>
</dbReference>
<accession>A0A6J3M3F6</accession>
<evidence type="ECO:0000256" key="6">
    <source>
        <dbReference type="ARBA" id="ARBA00022727"/>
    </source>
</evidence>
<dbReference type="NCBIfam" id="TIGR00041">
    <property type="entry name" value="DTMP_kinase"/>
    <property type="match status" value="1"/>
</dbReference>
<dbReference type="Pfam" id="PF02223">
    <property type="entry name" value="Thymidylate_kin"/>
    <property type="match status" value="1"/>
</dbReference>
<reference evidence="12" key="1">
    <citation type="submission" date="2020-01" db="EMBL/GenBank/DDBJ databases">
        <authorList>
            <consortium name="DOE Joint Genome Institute"/>
            <person name="Haridas S."/>
            <person name="Albert R."/>
            <person name="Binder M."/>
            <person name="Bloem J."/>
            <person name="Labutti K."/>
            <person name="Salamov A."/>
            <person name="Andreopoulos B."/>
            <person name="Baker S.E."/>
            <person name="Barry K."/>
            <person name="Bills G."/>
            <person name="Bluhm B.H."/>
            <person name="Cannon C."/>
            <person name="Castanera R."/>
            <person name="Culley D.E."/>
            <person name="Daum C."/>
            <person name="Ezra D."/>
            <person name="Gonzalez J.B."/>
            <person name="Henrissat B."/>
            <person name="Kuo A."/>
            <person name="Liang C."/>
            <person name="Lipzen A."/>
            <person name="Lutzoni F."/>
            <person name="Magnuson J."/>
            <person name="Mondo S."/>
            <person name="Nolan M."/>
            <person name="Ohm R."/>
            <person name="Pangilinan J."/>
            <person name="Park H.-J."/>
            <person name="Ramirez L."/>
            <person name="Alfaro M."/>
            <person name="Sun H."/>
            <person name="Tritt A."/>
            <person name="Yoshinaga Y."/>
            <person name="Zwiers L.-H."/>
            <person name="Turgeon B.G."/>
            <person name="Goodwin S.B."/>
            <person name="Spatafora J.W."/>
            <person name="Crous P.W."/>
            <person name="Grigoriev I.V."/>
        </authorList>
    </citation>
    <scope>NUCLEOTIDE SEQUENCE</scope>
    <source>
        <strain evidence="12">CBS 342.82</strain>
    </source>
</reference>
<keyword evidence="5" id="KW-0808">Transferase</keyword>
<keyword evidence="8 12" id="KW-0418">Kinase</keyword>
<dbReference type="PROSITE" id="PS01331">
    <property type="entry name" value="THYMIDYLATE_KINASE"/>
    <property type="match status" value="1"/>
</dbReference>
<evidence type="ECO:0000256" key="2">
    <source>
        <dbReference type="ARBA" id="ARBA00009776"/>
    </source>
</evidence>
<dbReference type="GeneID" id="54362566"/>
<evidence type="ECO:0000256" key="3">
    <source>
        <dbReference type="ARBA" id="ARBA00012980"/>
    </source>
</evidence>
<dbReference type="GO" id="GO:0005829">
    <property type="term" value="C:cytosol"/>
    <property type="evidence" value="ECO:0007669"/>
    <property type="project" value="TreeGrafter"/>
</dbReference>
<comment type="pathway">
    <text evidence="1">Pyrimidine metabolism; dTTP biosynthesis.</text>
</comment>